<comment type="caution">
    <text evidence="1">The sequence shown here is derived from an EMBL/GenBank/DDBJ whole genome shotgun (WGS) entry which is preliminary data.</text>
</comment>
<dbReference type="RefSeq" id="WP_310004975.1">
    <property type="nucleotide sequence ID" value="NZ_JAVDTX010000002.1"/>
</dbReference>
<dbReference type="Pfam" id="PF20459">
    <property type="entry name" value="DUF6712"/>
    <property type="match status" value="2"/>
</dbReference>
<organism evidence="1 2">
    <name type="scientific">Flavobacterium granuli</name>
    <dbReference type="NCBI Taxonomy" id="280093"/>
    <lineage>
        <taxon>Bacteria</taxon>
        <taxon>Pseudomonadati</taxon>
        <taxon>Bacteroidota</taxon>
        <taxon>Flavobacteriia</taxon>
        <taxon>Flavobacteriales</taxon>
        <taxon>Flavobacteriaceae</taxon>
        <taxon>Flavobacterium</taxon>
    </lineage>
</organism>
<protein>
    <submittedName>
        <fullName evidence="1">Uncharacterized protein</fullName>
    </submittedName>
</protein>
<proteinExistence type="predicted"/>
<dbReference type="EMBL" id="JAVDTX010000002">
    <property type="protein sequence ID" value="MDR6844526.1"/>
    <property type="molecule type" value="Genomic_DNA"/>
</dbReference>
<accession>A0ABU1S0K7</accession>
<gene>
    <name evidence="1" type="ORF">J2W95_001217</name>
</gene>
<evidence type="ECO:0000313" key="2">
    <source>
        <dbReference type="Proteomes" id="UP001261871"/>
    </source>
</evidence>
<reference evidence="1 2" key="1">
    <citation type="submission" date="2023-07" db="EMBL/GenBank/DDBJ databases">
        <title>Sorghum-associated microbial communities from plants grown in Nebraska, USA.</title>
        <authorList>
            <person name="Schachtman D."/>
        </authorList>
    </citation>
    <scope>NUCLEOTIDE SEQUENCE [LARGE SCALE GENOMIC DNA]</scope>
    <source>
        <strain evidence="1 2">BE124</strain>
    </source>
</reference>
<name>A0ABU1S0K7_9FLAO</name>
<evidence type="ECO:0000313" key="1">
    <source>
        <dbReference type="EMBL" id="MDR6844526.1"/>
    </source>
</evidence>
<dbReference type="InterPro" id="IPR046558">
    <property type="entry name" value="DUF6712"/>
</dbReference>
<sequence>MKLLFTTTGTTGNTELKELMGFIDADLKFKNLIPDLITATNDVIDLIGEEVYKKAVEAFNDGTIADEDKDFIYAVRYPIAVNAYRLFAPTNDVSHTNNGRKQRQDDGEKLPWEWMLDRDNAAMEKRYYRALDDLIKFLDRSKVEHELTTTLYSIWTNSEAFKATHNLFIRTVSDFDKVFPIQSRLLLIKLAPGISDCEQYEIRPTVGTEKFNALKQVLRANTPITDENDLELIRLIRKASVAYSFAWAMPRLSVQLYPEGVLQHVTSDRATTRGAKPTLKNETQEAEQAWRSDFDRVKIEIEKFLEPAPTVDECTSVIPEQTYGEKYFSAL</sequence>
<keyword evidence="2" id="KW-1185">Reference proteome</keyword>
<dbReference type="Proteomes" id="UP001261871">
    <property type="component" value="Unassembled WGS sequence"/>
</dbReference>